<feature type="transmembrane region" description="Helical" evidence="1">
    <location>
        <begin position="9"/>
        <end position="29"/>
    </location>
</feature>
<dbReference type="EMBL" id="CYXP01000008">
    <property type="protein sequence ID" value="CUN27673.1"/>
    <property type="molecule type" value="Genomic_DNA"/>
</dbReference>
<proteinExistence type="predicted"/>
<keyword evidence="1" id="KW-1133">Transmembrane helix</keyword>
<protein>
    <submittedName>
        <fullName evidence="2">Uncharacterized protein</fullName>
    </submittedName>
</protein>
<gene>
    <name evidence="2" type="ORF">ERS852429_03157</name>
</gene>
<evidence type="ECO:0000256" key="1">
    <source>
        <dbReference type="SAM" id="Phobius"/>
    </source>
</evidence>
<organism evidence="2 3">
    <name type="scientific">Parabacteroides distasonis</name>
    <dbReference type="NCBI Taxonomy" id="823"/>
    <lineage>
        <taxon>Bacteria</taxon>
        <taxon>Pseudomonadati</taxon>
        <taxon>Bacteroidota</taxon>
        <taxon>Bacteroidia</taxon>
        <taxon>Bacteroidales</taxon>
        <taxon>Tannerellaceae</taxon>
        <taxon>Parabacteroides</taxon>
    </lineage>
</organism>
<evidence type="ECO:0000313" key="2">
    <source>
        <dbReference type="EMBL" id="CUN27673.1"/>
    </source>
</evidence>
<feature type="transmembrane region" description="Helical" evidence="1">
    <location>
        <begin position="147"/>
        <end position="169"/>
    </location>
</feature>
<keyword evidence="1" id="KW-0812">Transmembrane</keyword>
<evidence type="ECO:0000313" key="3">
    <source>
        <dbReference type="Proteomes" id="UP000095591"/>
    </source>
</evidence>
<feature type="transmembrane region" description="Helical" evidence="1">
    <location>
        <begin position="49"/>
        <end position="69"/>
    </location>
</feature>
<dbReference type="AlphaFoldDB" id="A0A173VKG0"/>
<feature type="transmembrane region" description="Helical" evidence="1">
    <location>
        <begin position="119"/>
        <end position="140"/>
    </location>
</feature>
<keyword evidence="1" id="KW-0472">Membrane</keyword>
<name>A0A173VKG0_PARDI</name>
<sequence>MIQYFWQIIYAHTIAYFVAGVFALLVMNYRDLFATDVISSFMKPVDEPIVVLGPVLQIFRGILLALVLLPLRKVFFIQKNGLMKLGVIILGLSLLSTIGPTMGSFEGYIYTKIPYMYQMLGYPEAILYVLLFIGILHVSIKYAHRRIITLLSILIMALICFLGIMSFVMA</sequence>
<accession>A0A173VKG0</accession>
<feature type="transmembrane region" description="Helical" evidence="1">
    <location>
        <begin position="81"/>
        <end position="99"/>
    </location>
</feature>
<dbReference type="Proteomes" id="UP000095591">
    <property type="component" value="Unassembled WGS sequence"/>
</dbReference>
<reference evidence="2 3" key="1">
    <citation type="submission" date="2015-09" db="EMBL/GenBank/DDBJ databases">
        <authorList>
            <consortium name="Pathogen Informatics"/>
        </authorList>
    </citation>
    <scope>NUCLEOTIDE SEQUENCE [LARGE SCALE GENOMIC DNA]</scope>
    <source>
        <strain evidence="2 3">2789STDY5608872</strain>
    </source>
</reference>